<organism evidence="1 2">
    <name type="scientific">Candidatus Eisenbergiella merdavium</name>
    <dbReference type="NCBI Taxonomy" id="2838551"/>
    <lineage>
        <taxon>Bacteria</taxon>
        <taxon>Bacillati</taxon>
        <taxon>Bacillota</taxon>
        <taxon>Clostridia</taxon>
        <taxon>Lachnospirales</taxon>
        <taxon>Lachnospiraceae</taxon>
        <taxon>Eisenbergiella</taxon>
    </lineage>
</organism>
<reference evidence="1" key="2">
    <citation type="submission" date="2021-04" db="EMBL/GenBank/DDBJ databases">
        <authorList>
            <person name="Gilroy R."/>
        </authorList>
    </citation>
    <scope>NUCLEOTIDE SEQUENCE</scope>
    <source>
        <strain evidence="1">USAMLcec2-132</strain>
    </source>
</reference>
<gene>
    <name evidence="1" type="ORF">H9761_05965</name>
</gene>
<reference evidence="1" key="1">
    <citation type="journal article" date="2021" name="PeerJ">
        <title>Extensive microbial diversity within the chicken gut microbiome revealed by metagenomics and culture.</title>
        <authorList>
            <person name="Gilroy R."/>
            <person name="Ravi A."/>
            <person name="Getino M."/>
            <person name="Pursley I."/>
            <person name="Horton D.L."/>
            <person name="Alikhan N.F."/>
            <person name="Baker D."/>
            <person name="Gharbi K."/>
            <person name="Hall N."/>
            <person name="Watson M."/>
            <person name="Adriaenssens E.M."/>
            <person name="Foster-Nyarko E."/>
            <person name="Jarju S."/>
            <person name="Secka A."/>
            <person name="Antonio M."/>
            <person name="Oren A."/>
            <person name="Chaudhuri R.R."/>
            <person name="La Ragione R."/>
            <person name="Hildebrand F."/>
            <person name="Pallen M.J."/>
        </authorList>
    </citation>
    <scope>NUCLEOTIDE SEQUENCE</scope>
    <source>
        <strain evidence="1">USAMLcec2-132</strain>
    </source>
</reference>
<protein>
    <submittedName>
        <fullName evidence="1">Uncharacterized protein</fullName>
    </submittedName>
</protein>
<sequence length="87" mass="9561">MLFRKGFHLRNLQKGTTHKQFIHVTGYLAGILKPGAPATYLYHGHLIRTAAVQAILEASPSYVQFETAGSIYTISYDLLPAEGQIAS</sequence>
<dbReference type="AlphaFoldDB" id="A0A9D2SQ40"/>
<dbReference type="EMBL" id="DWWS01000021">
    <property type="protein sequence ID" value="HJC23235.1"/>
    <property type="molecule type" value="Genomic_DNA"/>
</dbReference>
<name>A0A9D2SQ40_9FIRM</name>
<comment type="caution">
    <text evidence="1">The sequence shown here is derived from an EMBL/GenBank/DDBJ whole genome shotgun (WGS) entry which is preliminary data.</text>
</comment>
<proteinExistence type="predicted"/>
<accession>A0A9D2SQ40</accession>
<dbReference type="Proteomes" id="UP000823891">
    <property type="component" value="Unassembled WGS sequence"/>
</dbReference>
<evidence type="ECO:0000313" key="2">
    <source>
        <dbReference type="Proteomes" id="UP000823891"/>
    </source>
</evidence>
<evidence type="ECO:0000313" key="1">
    <source>
        <dbReference type="EMBL" id="HJC23235.1"/>
    </source>
</evidence>